<feature type="region of interest" description="Disordered" evidence="1">
    <location>
        <begin position="1"/>
        <end position="83"/>
    </location>
</feature>
<feature type="compositionally biased region" description="Basic residues" evidence="1">
    <location>
        <begin position="73"/>
        <end position="83"/>
    </location>
</feature>
<feature type="compositionally biased region" description="Low complexity" evidence="1">
    <location>
        <begin position="1"/>
        <end position="11"/>
    </location>
</feature>
<name>A0A2P6VCN5_9CHLO</name>
<dbReference type="Proteomes" id="UP000239649">
    <property type="component" value="Unassembled WGS sequence"/>
</dbReference>
<gene>
    <name evidence="2" type="ORF">C2E20_4825</name>
</gene>
<dbReference type="AlphaFoldDB" id="A0A2P6VCN5"/>
<evidence type="ECO:0000256" key="1">
    <source>
        <dbReference type="SAM" id="MobiDB-lite"/>
    </source>
</evidence>
<proteinExistence type="predicted"/>
<feature type="compositionally biased region" description="Pro residues" evidence="1">
    <location>
        <begin position="12"/>
        <end position="26"/>
    </location>
</feature>
<accession>A0A2P6VCN5</accession>
<feature type="compositionally biased region" description="Basic and acidic residues" evidence="1">
    <location>
        <begin position="54"/>
        <end position="65"/>
    </location>
</feature>
<organism evidence="2 3">
    <name type="scientific">Micractinium conductrix</name>
    <dbReference type="NCBI Taxonomy" id="554055"/>
    <lineage>
        <taxon>Eukaryota</taxon>
        <taxon>Viridiplantae</taxon>
        <taxon>Chlorophyta</taxon>
        <taxon>core chlorophytes</taxon>
        <taxon>Trebouxiophyceae</taxon>
        <taxon>Chlorellales</taxon>
        <taxon>Chlorellaceae</taxon>
        <taxon>Chlorella clade</taxon>
        <taxon>Micractinium</taxon>
    </lineage>
</organism>
<comment type="caution">
    <text evidence="2">The sequence shown here is derived from an EMBL/GenBank/DDBJ whole genome shotgun (WGS) entry which is preliminary data.</text>
</comment>
<reference evidence="2 3" key="1">
    <citation type="journal article" date="2018" name="Plant J.">
        <title>Genome sequences of Chlorella sorokiniana UTEX 1602 and Micractinium conductrix SAG 241.80: implications to maltose excretion by a green alga.</title>
        <authorList>
            <person name="Arriola M.B."/>
            <person name="Velmurugan N."/>
            <person name="Zhang Y."/>
            <person name="Plunkett M.H."/>
            <person name="Hondzo H."/>
            <person name="Barney B.M."/>
        </authorList>
    </citation>
    <scope>NUCLEOTIDE SEQUENCE [LARGE SCALE GENOMIC DNA]</scope>
    <source>
        <strain evidence="2 3">SAG 241.80</strain>
    </source>
</reference>
<protein>
    <submittedName>
        <fullName evidence="2">Uncharacterized protein</fullName>
    </submittedName>
</protein>
<sequence>MPDPTPTLRLLPPQPAAQMAPPPAPPACEVQPCTPVGGASPPKGQRGDSSSSEEGAHTGDAERSEVMPLLAGLRRRQGRHESG</sequence>
<keyword evidence="3" id="KW-1185">Reference proteome</keyword>
<evidence type="ECO:0000313" key="2">
    <source>
        <dbReference type="EMBL" id="PSC71842.1"/>
    </source>
</evidence>
<evidence type="ECO:0000313" key="3">
    <source>
        <dbReference type="Proteomes" id="UP000239649"/>
    </source>
</evidence>
<dbReference type="EMBL" id="LHPF02000013">
    <property type="protein sequence ID" value="PSC71842.1"/>
    <property type="molecule type" value="Genomic_DNA"/>
</dbReference>